<dbReference type="Gene3D" id="3.20.20.60">
    <property type="entry name" value="Phosphoenolpyruvate-binding domains"/>
    <property type="match status" value="1"/>
</dbReference>
<dbReference type="EMBL" id="BARU01007591">
    <property type="protein sequence ID" value="GAH46404.1"/>
    <property type="molecule type" value="Genomic_DNA"/>
</dbReference>
<evidence type="ECO:0000256" key="6">
    <source>
        <dbReference type="ARBA" id="ARBA00022741"/>
    </source>
</evidence>
<accession>X1GXQ0</accession>
<comment type="caution">
    <text evidence="14">The sequence shown here is derived from an EMBL/GenBank/DDBJ whole genome shotgun (WGS) entry which is preliminary data.</text>
</comment>
<evidence type="ECO:0000259" key="12">
    <source>
        <dbReference type="Pfam" id="PF00224"/>
    </source>
</evidence>
<evidence type="ECO:0000256" key="5">
    <source>
        <dbReference type="ARBA" id="ARBA00022723"/>
    </source>
</evidence>
<dbReference type="GO" id="GO:0016301">
    <property type="term" value="F:kinase activity"/>
    <property type="evidence" value="ECO:0007669"/>
    <property type="project" value="UniProtKB-KW"/>
</dbReference>
<keyword evidence="9" id="KW-0460">Magnesium</keyword>
<sequence>ARGDLGVEISPDLVPVKQKEIIKQCNILGKPVITATQMLESMTINPIPTRAEANDVFNAVFDGTDAVMLSGETAMGKFPIQSVSYMDRIANTASEIIPPRDPADFDSEKLQHTQLLGRGILDLSHQLVNLNYQGKILVITRKGFGCRMISKYRPPLPIYAITPFKRTARELNLLWGVMPIHITDENFFNQPVEDIISQAVQYAVDHRHFELNNHVIILLASRKYPDFGNLVGFYYVKEIIEK</sequence>
<evidence type="ECO:0000256" key="11">
    <source>
        <dbReference type="ARBA" id="ARBA00023317"/>
    </source>
</evidence>
<dbReference type="SUPFAM" id="SSF51621">
    <property type="entry name" value="Phosphoenolpyruvate/pyruvate domain"/>
    <property type="match status" value="1"/>
</dbReference>
<dbReference type="SUPFAM" id="SSF52935">
    <property type="entry name" value="PK C-terminal domain-like"/>
    <property type="match status" value="1"/>
</dbReference>
<dbReference type="UniPathway" id="UPA00109">
    <property type="reaction ID" value="UER00188"/>
</dbReference>
<dbReference type="GO" id="GO:0030955">
    <property type="term" value="F:potassium ion binding"/>
    <property type="evidence" value="ECO:0007669"/>
    <property type="project" value="InterPro"/>
</dbReference>
<dbReference type="AlphaFoldDB" id="X1GXQ0"/>
<dbReference type="EC" id="2.7.1.40" evidence="3"/>
<evidence type="ECO:0000256" key="2">
    <source>
        <dbReference type="ARBA" id="ARBA00008663"/>
    </source>
</evidence>
<dbReference type="InterPro" id="IPR001697">
    <property type="entry name" value="Pyr_Knase"/>
</dbReference>
<proteinExistence type="inferred from homology"/>
<feature type="non-terminal residue" evidence="14">
    <location>
        <position position="1"/>
    </location>
</feature>
<dbReference type="InterPro" id="IPR040442">
    <property type="entry name" value="Pyrv_kinase-like_dom_sf"/>
</dbReference>
<evidence type="ECO:0000259" key="13">
    <source>
        <dbReference type="Pfam" id="PF02887"/>
    </source>
</evidence>
<dbReference type="InterPro" id="IPR036918">
    <property type="entry name" value="Pyrv_Knase_C_sf"/>
</dbReference>
<name>X1GXQ0_9ZZZZ</name>
<dbReference type="Pfam" id="PF02887">
    <property type="entry name" value="PK_C"/>
    <property type="match status" value="1"/>
</dbReference>
<dbReference type="Gene3D" id="3.40.1380.20">
    <property type="entry name" value="Pyruvate kinase, C-terminal domain"/>
    <property type="match status" value="1"/>
</dbReference>
<evidence type="ECO:0000313" key="14">
    <source>
        <dbReference type="EMBL" id="GAH46404.1"/>
    </source>
</evidence>
<dbReference type="InterPro" id="IPR015793">
    <property type="entry name" value="Pyrv_Knase_brl"/>
</dbReference>
<comment type="similarity">
    <text evidence="2">Belongs to the pyruvate kinase family.</text>
</comment>
<keyword evidence="6" id="KW-0547">Nucleotide-binding</keyword>
<evidence type="ECO:0000256" key="4">
    <source>
        <dbReference type="ARBA" id="ARBA00022679"/>
    </source>
</evidence>
<keyword evidence="10" id="KW-0324">Glycolysis</keyword>
<reference evidence="14" key="1">
    <citation type="journal article" date="2014" name="Front. Microbiol.">
        <title>High frequency of phylogenetically diverse reductive dehalogenase-homologous genes in deep subseafloor sedimentary metagenomes.</title>
        <authorList>
            <person name="Kawai M."/>
            <person name="Futagami T."/>
            <person name="Toyoda A."/>
            <person name="Takaki Y."/>
            <person name="Nishi S."/>
            <person name="Hori S."/>
            <person name="Arai W."/>
            <person name="Tsubouchi T."/>
            <person name="Morono Y."/>
            <person name="Uchiyama I."/>
            <person name="Ito T."/>
            <person name="Fujiyama A."/>
            <person name="Inagaki F."/>
            <person name="Takami H."/>
        </authorList>
    </citation>
    <scope>NUCLEOTIDE SEQUENCE</scope>
    <source>
        <strain evidence="14">Expedition CK06-06</strain>
    </source>
</reference>
<feature type="domain" description="Pyruvate kinase barrel" evidence="12">
    <location>
        <begin position="1"/>
        <end position="83"/>
    </location>
</feature>
<organism evidence="14">
    <name type="scientific">marine sediment metagenome</name>
    <dbReference type="NCBI Taxonomy" id="412755"/>
    <lineage>
        <taxon>unclassified sequences</taxon>
        <taxon>metagenomes</taxon>
        <taxon>ecological metagenomes</taxon>
    </lineage>
</organism>
<dbReference type="PRINTS" id="PR01050">
    <property type="entry name" value="PYRUVTKNASE"/>
</dbReference>
<keyword evidence="7" id="KW-0418">Kinase</keyword>
<dbReference type="GO" id="GO:0000287">
    <property type="term" value="F:magnesium ion binding"/>
    <property type="evidence" value="ECO:0007669"/>
    <property type="project" value="InterPro"/>
</dbReference>
<evidence type="ECO:0000256" key="1">
    <source>
        <dbReference type="ARBA" id="ARBA00004997"/>
    </source>
</evidence>
<dbReference type="InterPro" id="IPR015813">
    <property type="entry name" value="Pyrv/PenolPyrv_kinase-like_dom"/>
</dbReference>
<evidence type="ECO:0000256" key="9">
    <source>
        <dbReference type="ARBA" id="ARBA00022842"/>
    </source>
</evidence>
<evidence type="ECO:0000256" key="8">
    <source>
        <dbReference type="ARBA" id="ARBA00022840"/>
    </source>
</evidence>
<dbReference type="InterPro" id="IPR015795">
    <property type="entry name" value="Pyrv_Knase_C"/>
</dbReference>
<dbReference type="GO" id="GO:0004743">
    <property type="term" value="F:pyruvate kinase activity"/>
    <property type="evidence" value="ECO:0007669"/>
    <property type="project" value="UniProtKB-EC"/>
</dbReference>
<keyword evidence="8" id="KW-0067">ATP-binding</keyword>
<evidence type="ECO:0000256" key="10">
    <source>
        <dbReference type="ARBA" id="ARBA00023152"/>
    </source>
</evidence>
<evidence type="ECO:0000256" key="7">
    <source>
        <dbReference type="ARBA" id="ARBA00022777"/>
    </source>
</evidence>
<dbReference type="GO" id="GO:0005524">
    <property type="term" value="F:ATP binding"/>
    <property type="evidence" value="ECO:0007669"/>
    <property type="project" value="UniProtKB-KW"/>
</dbReference>
<evidence type="ECO:0000256" key="3">
    <source>
        <dbReference type="ARBA" id="ARBA00012142"/>
    </source>
</evidence>
<gene>
    <name evidence="14" type="ORF">S03H2_14954</name>
</gene>
<keyword evidence="4" id="KW-0808">Transferase</keyword>
<dbReference type="PANTHER" id="PTHR11817">
    <property type="entry name" value="PYRUVATE KINASE"/>
    <property type="match status" value="1"/>
</dbReference>
<keyword evidence="11" id="KW-0670">Pyruvate</keyword>
<feature type="domain" description="Pyruvate kinase C-terminal" evidence="13">
    <location>
        <begin position="135"/>
        <end position="218"/>
    </location>
</feature>
<comment type="pathway">
    <text evidence="1">Carbohydrate degradation; glycolysis; pyruvate from D-glyceraldehyde 3-phosphate: step 5/5.</text>
</comment>
<keyword evidence="5" id="KW-0479">Metal-binding</keyword>
<protein>
    <recommendedName>
        <fullName evidence="3">pyruvate kinase</fullName>
        <ecNumber evidence="3">2.7.1.40</ecNumber>
    </recommendedName>
</protein>
<dbReference type="Pfam" id="PF00224">
    <property type="entry name" value="PK"/>
    <property type="match status" value="1"/>
</dbReference>